<dbReference type="OrthoDB" id="3211607at2"/>
<evidence type="ECO:0000313" key="3">
    <source>
        <dbReference type="Proteomes" id="UP000198583"/>
    </source>
</evidence>
<evidence type="ECO:0000256" key="1">
    <source>
        <dbReference type="SAM" id="MobiDB-lite"/>
    </source>
</evidence>
<proteinExistence type="predicted"/>
<evidence type="ECO:0008006" key="4">
    <source>
        <dbReference type="Google" id="ProtNLM"/>
    </source>
</evidence>
<gene>
    <name evidence="2" type="ORF">SAMN04488564_10889</name>
</gene>
<reference evidence="3" key="1">
    <citation type="submission" date="2016-10" db="EMBL/GenBank/DDBJ databases">
        <authorList>
            <person name="Varghese N."/>
            <person name="Submissions S."/>
        </authorList>
    </citation>
    <scope>NUCLEOTIDE SEQUENCE [LARGE SCALE GENOMIC DNA]</scope>
    <source>
        <strain evidence="3">DSM 44232</strain>
    </source>
</reference>
<protein>
    <recommendedName>
        <fullName evidence="4">Glycosyl transferase family 2</fullName>
    </recommendedName>
</protein>
<feature type="compositionally biased region" description="Basic residues" evidence="1">
    <location>
        <begin position="1"/>
        <end position="16"/>
    </location>
</feature>
<name>A0A1I6F4F3_9PSEU</name>
<evidence type="ECO:0000313" key="2">
    <source>
        <dbReference type="EMBL" id="SFR24821.1"/>
    </source>
</evidence>
<keyword evidence="3" id="KW-1185">Reference proteome</keyword>
<dbReference type="STRING" id="84724.SAMN04488564_10889"/>
<dbReference type="AlphaFoldDB" id="A0A1I6F4F3"/>
<dbReference type="EMBL" id="FOYL01000008">
    <property type="protein sequence ID" value="SFR24821.1"/>
    <property type="molecule type" value="Genomic_DNA"/>
</dbReference>
<dbReference type="Proteomes" id="UP000198583">
    <property type="component" value="Unassembled WGS sequence"/>
</dbReference>
<feature type="region of interest" description="Disordered" evidence="1">
    <location>
        <begin position="1"/>
        <end position="22"/>
    </location>
</feature>
<accession>A0A1I6F4F3</accession>
<sequence length="390" mass="43878">MTKSIRIRSQHHHGSHRGLLYPAQRDSPLAPVDAIIVPTARDPRAMEHAINLAAELRCILVALCSKQSSADGVADRAVDADVELLAIDAHKLPTNLLPRFRTCDLLEGTRFSRHADTSQKRNLGLLIARMAGWERIVFLDDDILIPEPLDLSRAAALTEEFAGVGLNIHGFPDNSVVCHAYREAGGAQDVFVGGGALVVHSTSNSSFFPNIYNEDWLFLTKNERLPPTAVTGVAVQKPYDPFACDDRARKEELGDVLAEGLFWLLDEGRSLREADMTYWRHYLAKRQSFIMETITMVRRLKKDSERRDRMLSSLRAACEQSQYIKPELCREYVRSWCADQSTWQCHLERHQPSRKQNPRAGDVGKVLSELGLAVRSRYLPRQQAFIPAGV</sequence>
<dbReference type="RefSeq" id="WP_093600922.1">
    <property type="nucleotide sequence ID" value="NZ_FOYL01000008.1"/>
</dbReference>
<organism evidence="2 3">
    <name type="scientific">Lentzea waywayandensis</name>
    <dbReference type="NCBI Taxonomy" id="84724"/>
    <lineage>
        <taxon>Bacteria</taxon>
        <taxon>Bacillati</taxon>
        <taxon>Actinomycetota</taxon>
        <taxon>Actinomycetes</taxon>
        <taxon>Pseudonocardiales</taxon>
        <taxon>Pseudonocardiaceae</taxon>
        <taxon>Lentzea</taxon>
    </lineage>
</organism>